<feature type="domain" description="N-acetyltransferase" evidence="2">
    <location>
        <begin position="136"/>
        <end position="291"/>
    </location>
</feature>
<dbReference type="InterPro" id="IPR000182">
    <property type="entry name" value="GNAT_dom"/>
</dbReference>
<dbReference type="Proteomes" id="UP000182259">
    <property type="component" value="Chromosome IV"/>
</dbReference>
<dbReference type="InterPro" id="IPR024297">
    <property type="entry name" value="Pho86"/>
</dbReference>
<reference evidence="3 4" key="1">
    <citation type="submission" date="2016-10" db="EMBL/GenBank/DDBJ databases">
        <authorList>
            <person name="de Groot N.N."/>
        </authorList>
    </citation>
    <scope>NUCLEOTIDE SEQUENCE [LARGE SCALE GENOMIC DNA]</scope>
    <source>
        <strain evidence="3 4">PYCC 4715</strain>
    </source>
</reference>
<accession>A0A1L0GHU8</accession>
<evidence type="ECO:0000256" key="1">
    <source>
        <dbReference type="SAM" id="Phobius"/>
    </source>
</evidence>
<keyword evidence="1" id="KW-1133">Transmembrane helix</keyword>
<proteinExistence type="predicted"/>
<evidence type="ECO:0000259" key="2">
    <source>
        <dbReference type="PROSITE" id="PS51186"/>
    </source>
</evidence>
<evidence type="ECO:0000313" key="3">
    <source>
        <dbReference type="EMBL" id="SGZ55805.1"/>
    </source>
</evidence>
<keyword evidence="1" id="KW-0812">Transmembrane</keyword>
<feature type="transmembrane region" description="Helical" evidence="1">
    <location>
        <begin position="53"/>
        <end position="75"/>
    </location>
</feature>
<keyword evidence="1" id="KW-0472">Membrane</keyword>
<dbReference type="Pfam" id="PF11124">
    <property type="entry name" value="Pho86"/>
    <property type="match status" value="1"/>
</dbReference>
<evidence type="ECO:0000313" key="4">
    <source>
        <dbReference type="Proteomes" id="UP000182259"/>
    </source>
</evidence>
<dbReference type="PROSITE" id="PS51186">
    <property type="entry name" value="GNAT"/>
    <property type="match status" value="1"/>
</dbReference>
<name>A0A1L0GHU8_9ASCO</name>
<dbReference type="AlphaFoldDB" id="A0A1L0GHU8"/>
<dbReference type="EMBL" id="LT635767">
    <property type="protein sequence ID" value="SGZ55805.1"/>
    <property type="molecule type" value="Genomic_DNA"/>
</dbReference>
<gene>
    <name evidence="3" type="ORF">SAMEA4029009_CIC11G00000002279</name>
</gene>
<feature type="transmembrane region" description="Helical" evidence="1">
    <location>
        <begin position="102"/>
        <end position="121"/>
    </location>
</feature>
<protein>
    <submittedName>
        <fullName evidence="3">CIC11C00000002279</fullName>
    </submittedName>
</protein>
<sequence length="337" mass="38440">MVEQTDLNLHEPLDKDAESTIRRVPLQPLLATAALTLHGDYYRQLQSISNSHIVWHPVARTFVLSILTAALFYVYGDLFSMSDSVGEFIHLFKNNKFLLTKFFPVLLFIAGTLGTASFMITDEFRLISDGLATEKYMLKLFRFPLKVYANAEEKDFSTKSALPFLSSASHSTDFIEYRGSPIAVVTVIPVPDASTNDVFYAKISGLHVRKVYRESGLQEELLMIAKEKARELCTRYVKDMNLKTSNIKIIIQADAYTCDKVLTKLFESNGFHEIKRSTAIDPFFPEKKTESLLNIMSVGTVMKFFGIFRVSYELELDNTIEVVHEKESKKQVRKRKN</sequence>
<organism evidence="3 4">
    <name type="scientific">Sungouiella intermedia</name>
    <dbReference type="NCBI Taxonomy" id="45354"/>
    <lineage>
        <taxon>Eukaryota</taxon>
        <taxon>Fungi</taxon>
        <taxon>Dikarya</taxon>
        <taxon>Ascomycota</taxon>
        <taxon>Saccharomycotina</taxon>
        <taxon>Pichiomycetes</taxon>
        <taxon>Metschnikowiaceae</taxon>
        <taxon>Sungouiella</taxon>
    </lineage>
</organism>
<dbReference type="GO" id="GO:0016747">
    <property type="term" value="F:acyltransferase activity, transferring groups other than amino-acyl groups"/>
    <property type="evidence" value="ECO:0007669"/>
    <property type="project" value="InterPro"/>
</dbReference>